<evidence type="ECO:0000313" key="14">
    <source>
        <dbReference type="Proteomes" id="UP000177876"/>
    </source>
</evidence>
<gene>
    <name evidence="8" type="primary">greA</name>
    <name evidence="13" type="ORF">A2Y75_09130</name>
</gene>
<dbReference type="EMBL" id="MELK01000053">
    <property type="protein sequence ID" value="OFW55479.1"/>
    <property type="molecule type" value="Genomic_DNA"/>
</dbReference>
<evidence type="ECO:0000256" key="1">
    <source>
        <dbReference type="ARBA" id="ARBA00008213"/>
    </source>
</evidence>
<dbReference type="PROSITE" id="PS00830">
    <property type="entry name" value="GREAB_2"/>
    <property type="match status" value="1"/>
</dbReference>
<accession>A0A1F2WF49</accession>
<feature type="domain" description="Transcription elongation factor GreA/GreB N-terminal" evidence="12">
    <location>
        <begin position="23"/>
        <end position="92"/>
    </location>
</feature>
<dbReference type="SUPFAM" id="SSF54534">
    <property type="entry name" value="FKBP-like"/>
    <property type="match status" value="1"/>
</dbReference>
<dbReference type="InterPro" id="IPR022691">
    <property type="entry name" value="Tscrpt_elong_fac_GreA/B_N"/>
</dbReference>
<dbReference type="Gene3D" id="1.10.287.180">
    <property type="entry name" value="Transcription elongation factor, GreA/GreB, N-terminal domain"/>
    <property type="match status" value="1"/>
</dbReference>
<evidence type="ECO:0000256" key="10">
    <source>
        <dbReference type="SAM" id="MobiDB-lite"/>
    </source>
</evidence>
<dbReference type="InterPro" id="IPR018151">
    <property type="entry name" value="TF_GreA/GreB_CS"/>
</dbReference>
<dbReference type="GO" id="GO:0032784">
    <property type="term" value="P:regulation of DNA-templated transcription elongation"/>
    <property type="evidence" value="ECO:0007669"/>
    <property type="project" value="UniProtKB-UniRule"/>
</dbReference>
<sequence>MEDQIFEANGSEEYREEKEDDVVLTQHGYKKLQEELEHVKNVKRWEVAKRLEQARAFGDITENSEYEDAKQEQAFVQGRILEIERILDNARVIREDEINLNQVTIGSLVHIEDMERRERFSLRVVSAAEARGDQKCISDQSPVGKAIIGHKAGDTVKVQVPSGMIKYRVLEIER</sequence>
<keyword evidence="13" id="KW-0251">Elongation factor</keyword>
<dbReference type="Pfam" id="PF01272">
    <property type="entry name" value="GreA_GreB"/>
    <property type="match status" value="1"/>
</dbReference>
<evidence type="ECO:0000259" key="11">
    <source>
        <dbReference type="Pfam" id="PF01272"/>
    </source>
</evidence>
<dbReference type="Pfam" id="PF03449">
    <property type="entry name" value="GreA_GreB_N"/>
    <property type="match status" value="1"/>
</dbReference>
<evidence type="ECO:0000256" key="5">
    <source>
        <dbReference type="ARBA" id="ARBA00023163"/>
    </source>
</evidence>
<dbReference type="PROSITE" id="PS00829">
    <property type="entry name" value="GREAB_1"/>
    <property type="match status" value="1"/>
</dbReference>
<dbReference type="NCBIfam" id="NF001263">
    <property type="entry name" value="PRK00226.1-4"/>
    <property type="match status" value="1"/>
</dbReference>
<dbReference type="STRING" id="1797197.A2Y75_09130"/>
<dbReference type="HAMAP" id="MF_00105">
    <property type="entry name" value="GreA_GreB"/>
    <property type="match status" value="1"/>
</dbReference>
<dbReference type="InterPro" id="IPR036805">
    <property type="entry name" value="Tscrpt_elong_fac_GreA/B_N_sf"/>
</dbReference>
<evidence type="ECO:0000256" key="2">
    <source>
        <dbReference type="ARBA" id="ARBA00013729"/>
    </source>
</evidence>
<dbReference type="PANTHER" id="PTHR30437:SF4">
    <property type="entry name" value="TRANSCRIPTION ELONGATION FACTOR GREA"/>
    <property type="match status" value="1"/>
</dbReference>
<dbReference type="GO" id="GO:0003746">
    <property type="term" value="F:translation elongation factor activity"/>
    <property type="evidence" value="ECO:0007669"/>
    <property type="project" value="UniProtKB-KW"/>
</dbReference>
<dbReference type="InterPro" id="IPR001437">
    <property type="entry name" value="Tscrpt_elong_fac_GreA/B_C"/>
</dbReference>
<evidence type="ECO:0000256" key="6">
    <source>
        <dbReference type="ARBA" id="ARBA00024916"/>
    </source>
</evidence>
<keyword evidence="4 8" id="KW-0238">DNA-binding</keyword>
<dbReference type="Gene3D" id="3.10.50.30">
    <property type="entry name" value="Transcription elongation factor, GreA/GreB, C-terminal domain"/>
    <property type="match status" value="1"/>
</dbReference>
<dbReference type="InterPro" id="IPR028624">
    <property type="entry name" value="Tscrpt_elong_fac_GreA/B"/>
</dbReference>
<keyword evidence="3 8" id="KW-0805">Transcription regulation</keyword>
<evidence type="ECO:0000256" key="8">
    <source>
        <dbReference type="HAMAP-Rule" id="MF_00105"/>
    </source>
</evidence>
<dbReference type="Proteomes" id="UP000177876">
    <property type="component" value="Unassembled WGS sequence"/>
</dbReference>
<dbReference type="AlphaFoldDB" id="A0A1F2WF49"/>
<dbReference type="InterPro" id="IPR006359">
    <property type="entry name" value="Tscrpt_elong_fac_GreA"/>
</dbReference>
<name>A0A1F2WF49_9ACTN</name>
<dbReference type="FunFam" id="1.10.287.180:FF:000001">
    <property type="entry name" value="Transcription elongation factor GreA"/>
    <property type="match status" value="1"/>
</dbReference>
<evidence type="ECO:0000256" key="4">
    <source>
        <dbReference type="ARBA" id="ARBA00023125"/>
    </source>
</evidence>
<feature type="region of interest" description="Disordered" evidence="10">
    <location>
        <begin position="1"/>
        <end position="20"/>
    </location>
</feature>
<feature type="domain" description="Transcription elongation factor GreA/GreB C-terminal" evidence="11">
    <location>
        <begin position="101"/>
        <end position="173"/>
    </location>
</feature>
<evidence type="ECO:0000256" key="3">
    <source>
        <dbReference type="ARBA" id="ARBA00023015"/>
    </source>
</evidence>
<protein>
    <recommendedName>
        <fullName evidence="2 8">Transcription elongation factor GreA</fullName>
    </recommendedName>
    <alternativeName>
        <fullName evidence="7 8">Transcript cleavage factor GreA</fullName>
    </alternativeName>
</protein>
<dbReference type="InterPro" id="IPR023459">
    <property type="entry name" value="Tscrpt_elong_fac_GreA/B_fam"/>
</dbReference>
<comment type="caution">
    <text evidence="13">The sequence shown here is derived from an EMBL/GenBank/DDBJ whole genome shotgun (WGS) entry which is preliminary data.</text>
</comment>
<reference evidence="13 14" key="1">
    <citation type="journal article" date="2016" name="Nat. Commun.">
        <title>Thousands of microbial genomes shed light on interconnected biogeochemical processes in an aquifer system.</title>
        <authorList>
            <person name="Anantharaman K."/>
            <person name="Brown C.T."/>
            <person name="Hug L.A."/>
            <person name="Sharon I."/>
            <person name="Castelle C.J."/>
            <person name="Probst A.J."/>
            <person name="Thomas B.C."/>
            <person name="Singh A."/>
            <person name="Wilkins M.J."/>
            <person name="Karaoz U."/>
            <person name="Brodie E.L."/>
            <person name="Williams K.H."/>
            <person name="Hubbard S.S."/>
            <person name="Banfield J.F."/>
        </authorList>
    </citation>
    <scope>NUCLEOTIDE SEQUENCE [LARGE SCALE GENOMIC DNA]</scope>
</reference>
<evidence type="ECO:0000256" key="7">
    <source>
        <dbReference type="ARBA" id="ARBA00030776"/>
    </source>
</evidence>
<evidence type="ECO:0000313" key="13">
    <source>
        <dbReference type="EMBL" id="OFW55479.1"/>
    </source>
</evidence>
<comment type="similarity">
    <text evidence="1 8 9">Belongs to the GreA/GreB family.</text>
</comment>
<dbReference type="PIRSF" id="PIRSF006092">
    <property type="entry name" value="GreA_GreB"/>
    <property type="match status" value="1"/>
</dbReference>
<dbReference type="NCBIfam" id="TIGR01462">
    <property type="entry name" value="greA"/>
    <property type="match status" value="1"/>
</dbReference>
<evidence type="ECO:0000256" key="9">
    <source>
        <dbReference type="RuleBase" id="RU000556"/>
    </source>
</evidence>
<dbReference type="GO" id="GO:0003677">
    <property type="term" value="F:DNA binding"/>
    <property type="evidence" value="ECO:0007669"/>
    <property type="project" value="UniProtKB-UniRule"/>
</dbReference>
<comment type="function">
    <text evidence="6 8 9">Necessary for efficient RNA polymerase transcription elongation past template-encoded arresting sites. The arresting sites in DNA have the property of trapping a certain fraction of elongating RNA polymerases that pass through, resulting in locked ternary complexes. Cleavage of the nascent transcript by cleavage factors such as GreA or GreB allows the resumption of elongation from the new 3'terminus. GreA releases sequences of 2 to 3 nucleotides.</text>
</comment>
<evidence type="ECO:0000259" key="12">
    <source>
        <dbReference type="Pfam" id="PF03449"/>
    </source>
</evidence>
<dbReference type="PANTHER" id="PTHR30437">
    <property type="entry name" value="TRANSCRIPTION ELONGATION FACTOR GREA"/>
    <property type="match status" value="1"/>
</dbReference>
<keyword evidence="13" id="KW-0648">Protein biosynthesis</keyword>
<dbReference type="InterPro" id="IPR036953">
    <property type="entry name" value="GreA/GreB_C_sf"/>
</dbReference>
<keyword evidence="5 8" id="KW-0804">Transcription</keyword>
<dbReference type="GO" id="GO:0006354">
    <property type="term" value="P:DNA-templated transcription elongation"/>
    <property type="evidence" value="ECO:0007669"/>
    <property type="project" value="TreeGrafter"/>
</dbReference>
<organism evidence="13 14">
    <name type="scientific">Candidatus Solincola sediminis</name>
    <dbReference type="NCBI Taxonomy" id="1797199"/>
    <lineage>
        <taxon>Bacteria</taxon>
        <taxon>Bacillati</taxon>
        <taxon>Actinomycetota</taxon>
        <taxon>Candidatus Geothermincolia</taxon>
        <taxon>Candidatus Geothermincolales</taxon>
        <taxon>Candidatus Geothermincolaceae</taxon>
        <taxon>Candidatus Solincola</taxon>
    </lineage>
</organism>
<dbReference type="SUPFAM" id="SSF46557">
    <property type="entry name" value="GreA transcript cleavage protein, N-terminal domain"/>
    <property type="match status" value="1"/>
</dbReference>
<proteinExistence type="inferred from homology"/>
<dbReference type="GO" id="GO:0070063">
    <property type="term" value="F:RNA polymerase binding"/>
    <property type="evidence" value="ECO:0007669"/>
    <property type="project" value="InterPro"/>
</dbReference>